<dbReference type="AlphaFoldDB" id="A0A922HXD0"/>
<dbReference type="Proteomes" id="UP000790347">
    <property type="component" value="Unassembled WGS sequence"/>
</dbReference>
<dbReference type="EMBL" id="ASGP02000004">
    <property type="protein sequence ID" value="KAH9511183.1"/>
    <property type="molecule type" value="Genomic_DNA"/>
</dbReference>
<protein>
    <submittedName>
        <fullName evidence="1">Uncharacterized protein</fullName>
    </submittedName>
</protein>
<evidence type="ECO:0000313" key="1">
    <source>
        <dbReference type="EMBL" id="KAH9511183.1"/>
    </source>
</evidence>
<sequence length="97" mass="11119">MIHYDQQLVVIIDRMISSSSSLSLDERTQIKNQKKIIAIIQLGKKILVNQTENKQTHLVSPSAVRYVISLVQSVKKKINDFNPIDSIEPQRNFKSDL</sequence>
<comment type="caution">
    <text evidence="1">The sequence shown here is derived from an EMBL/GenBank/DDBJ whole genome shotgun (WGS) entry which is preliminary data.</text>
</comment>
<name>A0A922HXD0_DERFA</name>
<keyword evidence="2" id="KW-1185">Reference proteome</keyword>
<gene>
    <name evidence="1" type="ORF">DERF_009654</name>
</gene>
<reference evidence="1" key="1">
    <citation type="submission" date="2013-05" db="EMBL/GenBank/DDBJ databases">
        <authorList>
            <person name="Yim A.K.Y."/>
            <person name="Chan T.F."/>
            <person name="Ji K.M."/>
            <person name="Liu X.Y."/>
            <person name="Zhou J.W."/>
            <person name="Li R.Q."/>
            <person name="Yang K.Y."/>
            <person name="Li J."/>
            <person name="Li M."/>
            <person name="Law P.T.W."/>
            <person name="Wu Y.L."/>
            <person name="Cai Z.L."/>
            <person name="Qin H."/>
            <person name="Bao Y."/>
            <person name="Leung R.K.K."/>
            <person name="Ng P.K.S."/>
            <person name="Zou J."/>
            <person name="Zhong X.J."/>
            <person name="Ran P.X."/>
            <person name="Zhong N.S."/>
            <person name="Liu Z.G."/>
            <person name="Tsui S.K.W."/>
        </authorList>
    </citation>
    <scope>NUCLEOTIDE SEQUENCE</scope>
    <source>
        <strain evidence="1">Derf</strain>
        <tissue evidence="1">Whole organism</tissue>
    </source>
</reference>
<reference evidence="1" key="2">
    <citation type="journal article" date="2022" name="Res Sq">
        <title>Comparative Genomics Reveals Insights into the Divergent Evolution of Astigmatic Mites and Household Pest Adaptations.</title>
        <authorList>
            <person name="Xiong Q."/>
            <person name="Wan A.T.-Y."/>
            <person name="Liu X.-Y."/>
            <person name="Fung C.S.-H."/>
            <person name="Xiao X."/>
            <person name="Malainual N."/>
            <person name="Hou J."/>
            <person name="Wang L."/>
            <person name="Wang M."/>
            <person name="Yang K."/>
            <person name="Cui Y."/>
            <person name="Leung E."/>
            <person name="Nong W."/>
            <person name="Shin S.-K."/>
            <person name="Au S."/>
            <person name="Jeong K.Y."/>
            <person name="Chew F.T."/>
            <person name="Hui J."/>
            <person name="Leung T.F."/>
            <person name="Tungtrongchitr A."/>
            <person name="Zhong N."/>
            <person name="Liu Z."/>
            <person name="Tsui S."/>
        </authorList>
    </citation>
    <scope>NUCLEOTIDE SEQUENCE</scope>
    <source>
        <strain evidence="1">Derf</strain>
        <tissue evidence="1">Whole organism</tissue>
    </source>
</reference>
<evidence type="ECO:0000313" key="2">
    <source>
        <dbReference type="Proteomes" id="UP000790347"/>
    </source>
</evidence>
<accession>A0A922HXD0</accession>
<proteinExistence type="predicted"/>
<organism evidence="1 2">
    <name type="scientific">Dermatophagoides farinae</name>
    <name type="common">American house dust mite</name>
    <dbReference type="NCBI Taxonomy" id="6954"/>
    <lineage>
        <taxon>Eukaryota</taxon>
        <taxon>Metazoa</taxon>
        <taxon>Ecdysozoa</taxon>
        <taxon>Arthropoda</taxon>
        <taxon>Chelicerata</taxon>
        <taxon>Arachnida</taxon>
        <taxon>Acari</taxon>
        <taxon>Acariformes</taxon>
        <taxon>Sarcoptiformes</taxon>
        <taxon>Astigmata</taxon>
        <taxon>Psoroptidia</taxon>
        <taxon>Analgoidea</taxon>
        <taxon>Pyroglyphidae</taxon>
        <taxon>Dermatophagoidinae</taxon>
        <taxon>Dermatophagoides</taxon>
    </lineage>
</organism>